<name>A0AAI9U0U8_9PEZI</name>
<keyword evidence="3" id="KW-1185">Reference proteome</keyword>
<feature type="repeat" description="ANK" evidence="1">
    <location>
        <begin position="370"/>
        <end position="411"/>
    </location>
</feature>
<feature type="repeat" description="ANK" evidence="1">
    <location>
        <begin position="113"/>
        <end position="145"/>
    </location>
</feature>
<dbReference type="PANTHER" id="PTHR24118:SF99">
    <property type="entry name" value="POTE ANKYRIN DOMAIN FAMILY MEMBER 3C-RELATED"/>
    <property type="match status" value="1"/>
</dbReference>
<accession>A0AAI9U0U8</accession>
<feature type="repeat" description="ANK" evidence="1">
    <location>
        <begin position="171"/>
        <end position="196"/>
    </location>
</feature>
<dbReference type="InterPro" id="IPR036770">
    <property type="entry name" value="Ankyrin_rpt-contain_sf"/>
</dbReference>
<reference evidence="2 3" key="1">
    <citation type="submission" date="2016-10" db="EMBL/GenBank/DDBJ databases">
        <title>The genome sequence of Colletotrichum fioriniae PJ7.</title>
        <authorList>
            <person name="Baroncelli R."/>
        </authorList>
    </citation>
    <scope>NUCLEOTIDE SEQUENCE [LARGE SCALE GENOMIC DNA]</scope>
    <source>
        <strain evidence="2">Col 31</strain>
    </source>
</reference>
<organism evidence="2 3">
    <name type="scientific">Colletotrichum melonis</name>
    <dbReference type="NCBI Taxonomy" id="1209925"/>
    <lineage>
        <taxon>Eukaryota</taxon>
        <taxon>Fungi</taxon>
        <taxon>Dikarya</taxon>
        <taxon>Ascomycota</taxon>
        <taxon>Pezizomycotina</taxon>
        <taxon>Sordariomycetes</taxon>
        <taxon>Hypocreomycetidae</taxon>
        <taxon>Glomerellales</taxon>
        <taxon>Glomerellaceae</taxon>
        <taxon>Colletotrichum</taxon>
        <taxon>Colletotrichum acutatum species complex</taxon>
    </lineage>
</organism>
<keyword evidence="1" id="KW-0040">ANK repeat</keyword>
<dbReference type="PROSITE" id="PS50088">
    <property type="entry name" value="ANK_REPEAT"/>
    <property type="match status" value="3"/>
</dbReference>
<dbReference type="PROSITE" id="PS50297">
    <property type="entry name" value="ANK_REP_REGION"/>
    <property type="match status" value="2"/>
</dbReference>
<evidence type="ECO:0000313" key="2">
    <source>
        <dbReference type="EMBL" id="KAK1449592.1"/>
    </source>
</evidence>
<evidence type="ECO:0000256" key="1">
    <source>
        <dbReference type="PROSITE-ProRule" id="PRU00023"/>
    </source>
</evidence>
<dbReference type="Proteomes" id="UP001239795">
    <property type="component" value="Unassembled WGS sequence"/>
</dbReference>
<evidence type="ECO:0000313" key="3">
    <source>
        <dbReference type="Proteomes" id="UP001239795"/>
    </source>
</evidence>
<dbReference type="Pfam" id="PF12796">
    <property type="entry name" value="Ank_2"/>
    <property type="match status" value="1"/>
</dbReference>
<dbReference type="SMART" id="SM00248">
    <property type="entry name" value="ANK"/>
    <property type="match status" value="4"/>
</dbReference>
<comment type="caution">
    <text evidence="2">The sequence shown here is derived from an EMBL/GenBank/DDBJ whole genome shotgun (WGS) entry which is preliminary data.</text>
</comment>
<dbReference type="SUPFAM" id="SSF48403">
    <property type="entry name" value="Ankyrin repeat"/>
    <property type="match status" value="1"/>
</dbReference>
<protein>
    <recommendedName>
        <fullName evidence="4">Ankyrin repeat protein</fullName>
    </recommendedName>
</protein>
<dbReference type="Gene3D" id="1.25.40.20">
    <property type="entry name" value="Ankyrin repeat-containing domain"/>
    <property type="match status" value="2"/>
</dbReference>
<proteinExistence type="predicted"/>
<sequence length="638" mass="71156">MAQKADLALDSRDILLCIADQLETAEDLINLYYATGERGTIEKLGFDTPDGRALFAGILTRDKFVFKRALRVGLRDFPNGLFELCLPDFWAPSWMGADLDAPYTFGVEIGAYSGHTALQCAIIAGNLEFVEILLRAGADIDYAPPEWCANCLGRGQAGLELDGGPFDASIAKNSPLHFAICYGHDDIAEMLIDKGAVPATNFHDFIPGNRAAHRGLWIAPHNGNERSLTPLHELCSRHFPEDDDGTDGTTVRIAEAYINKYPATWDSVTSWGETALSRACRHGRFRFAYWLLTSYPHCDTDNTVPWGGPESLLHVALSAAVRIWSRQQPRQTGPLADEYKIGIESDFPYLPLLIEELIPLCGGVSQRGVDSRSPLHLIALLGGDASELTEGLSSIVEQLLLAGADVTIEDKDGLTPLDTVKRFHSPLVGSTRWRTLAPIPPRDPRYDQGHVPGTFVYLLNQTRLSKRVFDHGGLRMVAPDHGNHRRFWISTLWQTQRNDSAVWQDSAKNFWWTFDPAGPKGGRLRHWCPRESQRVGADHYLDLPMRDIICVEWAQHRPQARIHRIILTLNTGLPEIPGLRFRNDKIYLEFEGLGGGGQLGSHHYSSFLSWSLPYGLIVKEITSTKMASNFRAMRDARV</sequence>
<dbReference type="AlphaFoldDB" id="A0AAI9U0U8"/>
<dbReference type="PANTHER" id="PTHR24118">
    <property type="entry name" value="POTE ANKYRIN DOMAIN"/>
    <property type="match status" value="1"/>
</dbReference>
<evidence type="ECO:0008006" key="4">
    <source>
        <dbReference type="Google" id="ProtNLM"/>
    </source>
</evidence>
<dbReference type="InterPro" id="IPR002110">
    <property type="entry name" value="Ankyrin_rpt"/>
</dbReference>
<gene>
    <name evidence="2" type="ORF">CMEL01_16802</name>
</gene>
<dbReference type="EMBL" id="MLGG01000067">
    <property type="protein sequence ID" value="KAK1449592.1"/>
    <property type="molecule type" value="Genomic_DNA"/>
</dbReference>